<dbReference type="Pfam" id="PF02121">
    <property type="entry name" value="IP_trans"/>
    <property type="match status" value="1"/>
</dbReference>
<evidence type="ECO:0000313" key="5">
    <source>
        <dbReference type="WBParaSite" id="TTAC_0000187301-mRNA-1"/>
    </source>
</evidence>
<evidence type="ECO:0000313" key="3">
    <source>
        <dbReference type="EMBL" id="VDM18600.1"/>
    </source>
</evidence>
<dbReference type="GO" id="GO:0031210">
    <property type="term" value="F:phosphatidylcholine binding"/>
    <property type="evidence" value="ECO:0007669"/>
    <property type="project" value="TreeGrafter"/>
</dbReference>
<evidence type="ECO:0000259" key="2">
    <source>
        <dbReference type="Pfam" id="PF02121"/>
    </source>
</evidence>
<dbReference type="GO" id="GO:0008525">
    <property type="term" value="F:phosphatidylcholine transporter activity"/>
    <property type="evidence" value="ECO:0007669"/>
    <property type="project" value="TreeGrafter"/>
</dbReference>
<dbReference type="GO" id="GO:0035091">
    <property type="term" value="F:phosphatidylinositol binding"/>
    <property type="evidence" value="ECO:0007669"/>
    <property type="project" value="TreeGrafter"/>
</dbReference>
<dbReference type="PANTHER" id="PTHR10658:SF81">
    <property type="entry name" value="PROTEIN RETINAL DEGENERATION B"/>
    <property type="match status" value="1"/>
</dbReference>
<sequence length="371" mass="41545">MHADDGRRIPDRAAIYDPVNLTNHIIDLMVVAEFRSFHNFPILQKKSREESTGRESGVEILKNTPYTDGPGGNGQYTFKIYHVGSHIPGWLRTIIPDAALRVEEEAWNAYPYTKTRYRVPFMEKFSLEIETRYLDDAGESENVFDMSPAELNTRIVDYIDIVTDPLAPAKPAEDPSVYVSQVTGRGPLSAGWRGEFQEAMRTGRKYPGQGTKPDATGSVPTEPLPMRIMCSYKVCRVDFRYWGMQSKIESFIQDYALRRTMVSAHRQAWTWQDEWYGLTMTQIRQLEAETAKALALKMGESAGNSLKITTFSPDSASAAITDHQQGQQLDQDADKKKVDGGGTGDEAVASAVNFGSCMSFTSESERGRLPL</sequence>
<dbReference type="GO" id="GO:0008526">
    <property type="term" value="F:phosphatidylinositol transfer activity"/>
    <property type="evidence" value="ECO:0007669"/>
    <property type="project" value="TreeGrafter"/>
</dbReference>
<dbReference type="OrthoDB" id="167576at2759"/>
<dbReference type="Gene3D" id="3.30.530.20">
    <property type="match status" value="1"/>
</dbReference>
<dbReference type="WBParaSite" id="TTAC_0000187301-mRNA-1">
    <property type="protein sequence ID" value="TTAC_0000187301-mRNA-1"/>
    <property type="gene ID" value="TTAC_0000187301"/>
</dbReference>
<evidence type="ECO:0000256" key="1">
    <source>
        <dbReference type="SAM" id="MobiDB-lite"/>
    </source>
</evidence>
<feature type="domain" description="Phosphatidylinositol transfer protein N-terminal" evidence="2">
    <location>
        <begin position="31"/>
        <end position="291"/>
    </location>
</feature>
<proteinExistence type="predicted"/>
<evidence type="ECO:0000313" key="4">
    <source>
        <dbReference type="Proteomes" id="UP000274429"/>
    </source>
</evidence>
<protein>
    <submittedName>
        <fullName evidence="5">Phosphatidylinositol transfer protein</fullName>
    </submittedName>
</protein>
<dbReference type="InterPro" id="IPR055261">
    <property type="entry name" value="PI_transfer_N"/>
</dbReference>
<gene>
    <name evidence="3" type="ORF">TTAC_LOCUS1860</name>
</gene>
<dbReference type="InterPro" id="IPR023393">
    <property type="entry name" value="START-like_dom_sf"/>
</dbReference>
<dbReference type="PRINTS" id="PR00391">
    <property type="entry name" value="PITRANSFER"/>
</dbReference>
<dbReference type="PANTHER" id="PTHR10658">
    <property type="entry name" value="PHOSPHATIDYLINOSITOL TRANSFER PROTEIN"/>
    <property type="match status" value="1"/>
</dbReference>
<dbReference type="AlphaFoldDB" id="A0A0R3WM85"/>
<dbReference type="SUPFAM" id="SSF55961">
    <property type="entry name" value="Bet v1-like"/>
    <property type="match status" value="1"/>
</dbReference>
<name>A0A0R3WM85_HYDTA</name>
<reference evidence="3 4" key="2">
    <citation type="submission" date="2018-11" db="EMBL/GenBank/DDBJ databases">
        <authorList>
            <consortium name="Pathogen Informatics"/>
        </authorList>
    </citation>
    <scope>NUCLEOTIDE SEQUENCE [LARGE SCALE GENOMIC DNA]</scope>
</reference>
<dbReference type="STRING" id="6205.A0A0R3WM85"/>
<dbReference type="InterPro" id="IPR001666">
    <property type="entry name" value="PI_transfer"/>
</dbReference>
<feature type="region of interest" description="Disordered" evidence="1">
    <location>
        <begin position="317"/>
        <end position="344"/>
    </location>
</feature>
<dbReference type="EMBL" id="UYWX01000560">
    <property type="protein sequence ID" value="VDM18600.1"/>
    <property type="molecule type" value="Genomic_DNA"/>
</dbReference>
<dbReference type="Proteomes" id="UP000274429">
    <property type="component" value="Unassembled WGS sequence"/>
</dbReference>
<reference evidence="5" key="1">
    <citation type="submission" date="2017-02" db="UniProtKB">
        <authorList>
            <consortium name="WormBaseParasite"/>
        </authorList>
    </citation>
    <scope>IDENTIFICATION</scope>
</reference>
<keyword evidence="4" id="KW-1185">Reference proteome</keyword>
<organism evidence="5">
    <name type="scientific">Hydatigena taeniaeformis</name>
    <name type="common">Feline tapeworm</name>
    <name type="synonym">Taenia taeniaeformis</name>
    <dbReference type="NCBI Taxonomy" id="6205"/>
    <lineage>
        <taxon>Eukaryota</taxon>
        <taxon>Metazoa</taxon>
        <taxon>Spiralia</taxon>
        <taxon>Lophotrochozoa</taxon>
        <taxon>Platyhelminthes</taxon>
        <taxon>Cestoda</taxon>
        <taxon>Eucestoda</taxon>
        <taxon>Cyclophyllidea</taxon>
        <taxon>Taeniidae</taxon>
        <taxon>Hydatigera</taxon>
    </lineage>
</organism>
<accession>A0A0R3WM85</accession>
<dbReference type="GO" id="GO:0005737">
    <property type="term" value="C:cytoplasm"/>
    <property type="evidence" value="ECO:0007669"/>
    <property type="project" value="TreeGrafter"/>
</dbReference>